<feature type="domain" description="DUF222" evidence="2">
    <location>
        <begin position="11"/>
        <end position="157"/>
    </location>
</feature>
<evidence type="ECO:0000313" key="3">
    <source>
        <dbReference type="EMBL" id="MDP5182272.1"/>
    </source>
</evidence>
<name>A0ABT9I9M7_9ACTN</name>
<feature type="compositionally biased region" description="Low complexity" evidence="1">
    <location>
        <begin position="314"/>
        <end position="326"/>
    </location>
</feature>
<dbReference type="Pfam" id="PF02720">
    <property type="entry name" value="DUF222"/>
    <property type="match status" value="1"/>
</dbReference>
<feature type="region of interest" description="Disordered" evidence="1">
    <location>
        <begin position="302"/>
        <end position="373"/>
    </location>
</feature>
<sequence>MPDELAMVHNSSRTAAVTLLEHAEVLTTRLPATFAALRLGRLDWPRARALAAEVAAFGADTDPAVIAAAEAAVLPGATGLGVGKLREALRGELLARDAEAADRRRQTRQRAADVTVRPVGDGMSELRALLPHPDARACRAALDAHARAAQEAGDGRPIGMLRAGAAADLILRPWQDQPAVTAQLTVIAPLTALTPAGFLAAGAPTPAAFTPPGTPPGVPEPVGEVDGEPITAAHLRELLTQLDACHLQAPPAGSLHIAITDATGALQAVTGRTELARLATTGCPHHPEQACGCPLLGPPGPGTATAPRTLSNDSSRCATAPAATPAAPSPPAGPTSTTSSPTPRAGPPPARTCAACAAATTGSRPSPPAGSTR</sequence>
<keyword evidence="4" id="KW-1185">Reference proteome</keyword>
<feature type="compositionally biased region" description="Low complexity" evidence="1">
    <location>
        <begin position="351"/>
        <end position="364"/>
    </location>
</feature>
<evidence type="ECO:0000256" key="1">
    <source>
        <dbReference type="SAM" id="MobiDB-lite"/>
    </source>
</evidence>
<accession>A0ABT9I9M7</accession>
<dbReference type="Proteomes" id="UP001233673">
    <property type="component" value="Unassembled WGS sequence"/>
</dbReference>
<gene>
    <name evidence="3" type="ORF">QOZ88_06450</name>
</gene>
<organism evidence="3 4">
    <name type="scientific">Blastococcus carthaginiensis</name>
    <dbReference type="NCBI Taxonomy" id="3050034"/>
    <lineage>
        <taxon>Bacteria</taxon>
        <taxon>Bacillati</taxon>
        <taxon>Actinomycetota</taxon>
        <taxon>Actinomycetes</taxon>
        <taxon>Geodermatophilales</taxon>
        <taxon>Geodermatophilaceae</taxon>
        <taxon>Blastococcus</taxon>
    </lineage>
</organism>
<dbReference type="RefSeq" id="WP_305998968.1">
    <property type="nucleotide sequence ID" value="NZ_JASNFN010000004.1"/>
</dbReference>
<dbReference type="EMBL" id="JASNFN010000004">
    <property type="protein sequence ID" value="MDP5182272.1"/>
    <property type="molecule type" value="Genomic_DNA"/>
</dbReference>
<comment type="caution">
    <text evidence="3">The sequence shown here is derived from an EMBL/GenBank/DDBJ whole genome shotgun (WGS) entry which is preliminary data.</text>
</comment>
<evidence type="ECO:0000313" key="4">
    <source>
        <dbReference type="Proteomes" id="UP001233673"/>
    </source>
</evidence>
<protein>
    <submittedName>
        <fullName evidence="3">DUF222 domain-containing protein</fullName>
    </submittedName>
</protein>
<proteinExistence type="predicted"/>
<dbReference type="InterPro" id="IPR003870">
    <property type="entry name" value="DUF222"/>
</dbReference>
<feature type="compositionally biased region" description="Low complexity" evidence="1">
    <location>
        <begin position="334"/>
        <end position="343"/>
    </location>
</feature>
<evidence type="ECO:0000259" key="2">
    <source>
        <dbReference type="Pfam" id="PF02720"/>
    </source>
</evidence>
<reference evidence="4" key="1">
    <citation type="submission" date="2023-05" db="EMBL/GenBank/DDBJ databases">
        <title>Draft genome of Pseudofrankia sp. BMG5.37.</title>
        <authorList>
            <person name="Gtari M."/>
            <person name="Ghodhbane F."/>
            <person name="Sbissi I."/>
        </authorList>
    </citation>
    <scope>NUCLEOTIDE SEQUENCE [LARGE SCALE GENOMIC DNA]</scope>
    <source>
        <strain evidence="4">BMG 814</strain>
    </source>
</reference>